<accession>A0A7C0U6B5</accession>
<protein>
    <submittedName>
        <fullName evidence="8">ABC transporter ATP-binding protein</fullName>
    </submittedName>
</protein>
<dbReference type="Proteomes" id="UP000885690">
    <property type="component" value="Unassembled WGS sequence"/>
</dbReference>
<organism evidence="8">
    <name type="scientific">Thermosulfidibacter takaii</name>
    <dbReference type="NCBI Taxonomy" id="412593"/>
    <lineage>
        <taxon>Bacteria</taxon>
        <taxon>Pseudomonadati</taxon>
        <taxon>Thermosulfidibacterota</taxon>
        <taxon>Thermosulfidibacteria</taxon>
        <taxon>Thermosulfidibacterales</taxon>
        <taxon>Thermosulfidibacteraceae</taxon>
    </lineage>
</organism>
<dbReference type="PROSITE" id="PS50893">
    <property type="entry name" value="ABC_TRANSPORTER_2"/>
    <property type="match status" value="1"/>
</dbReference>
<keyword evidence="4" id="KW-1278">Translocase</keyword>
<proteinExistence type="predicted"/>
<evidence type="ECO:0000256" key="3">
    <source>
        <dbReference type="ARBA" id="ARBA00022840"/>
    </source>
</evidence>
<keyword evidence="1" id="KW-0813">Transport</keyword>
<dbReference type="PROSITE" id="PS00211">
    <property type="entry name" value="ABC_TRANSPORTER_1"/>
    <property type="match status" value="1"/>
</dbReference>
<dbReference type="PANTHER" id="PTHR42794:SF1">
    <property type="entry name" value="HEMIN IMPORT ATP-BINDING PROTEIN HMUV"/>
    <property type="match status" value="1"/>
</dbReference>
<dbReference type="EMBL" id="DQWS01000088">
    <property type="protein sequence ID" value="HDD52881.1"/>
    <property type="molecule type" value="Genomic_DNA"/>
</dbReference>
<dbReference type="GO" id="GO:0016887">
    <property type="term" value="F:ATP hydrolysis activity"/>
    <property type="evidence" value="ECO:0007669"/>
    <property type="project" value="InterPro"/>
</dbReference>
<dbReference type="GO" id="GO:0005524">
    <property type="term" value="F:ATP binding"/>
    <property type="evidence" value="ECO:0007669"/>
    <property type="project" value="UniProtKB-KW"/>
</dbReference>
<name>A0A7C0U6B5_9BACT</name>
<dbReference type="InterPro" id="IPR003593">
    <property type="entry name" value="AAA+_ATPase"/>
</dbReference>
<evidence type="ECO:0000256" key="4">
    <source>
        <dbReference type="ARBA" id="ARBA00022967"/>
    </source>
</evidence>
<dbReference type="Gene3D" id="3.40.50.300">
    <property type="entry name" value="P-loop containing nucleotide triphosphate hydrolases"/>
    <property type="match status" value="1"/>
</dbReference>
<keyword evidence="6" id="KW-1133">Transmembrane helix</keyword>
<dbReference type="InterPro" id="IPR003439">
    <property type="entry name" value="ABC_transporter-like_ATP-bd"/>
</dbReference>
<dbReference type="InterPro" id="IPR027417">
    <property type="entry name" value="P-loop_NTPase"/>
</dbReference>
<keyword evidence="6" id="KW-0472">Membrane</keyword>
<evidence type="ECO:0000259" key="7">
    <source>
        <dbReference type="PROSITE" id="PS50893"/>
    </source>
</evidence>
<evidence type="ECO:0000256" key="5">
    <source>
        <dbReference type="ARBA" id="ARBA00037066"/>
    </source>
</evidence>
<dbReference type="AlphaFoldDB" id="A0A7C0U6B5"/>
<dbReference type="CDD" id="cd03214">
    <property type="entry name" value="ABC_Iron-Siderophores_B12_Hemin"/>
    <property type="match status" value="1"/>
</dbReference>
<keyword evidence="6" id="KW-0812">Transmembrane</keyword>
<evidence type="ECO:0000313" key="8">
    <source>
        <dbReference type="EMBL" id="HDD52881.1"/>
    </source>
</evidence>
<keyword evidence="3 8" id="KW-0067">ATP-binding</keyword>
<reference evidence="8" key="1">
    <citation type="journal article" date="2020" name="mSystems">
        <title>Genome- and Community-Level Interaction Insights into Carbon Utilization and Element Cycling Functions of Hydrothermarchaeota in Hydrothermal Sediment.</title>
        <authorList>
            <person name="Zhou Z."/>
            <person name="Liu Y."/>
            <person name="Xu W."/>
            <person name="Pan J."/>
            <person name="Luo Z.H."/>
            <person name="Li M."/>
        </authorList>
    </citation>
    <scope>NUCLEOTIDE SEQUENCE [LARGE SCALE GENOMIC DNA]</scope>
    <source>
        <strain evidence="8">HyVt-115</strain>
    </source>
</reference>
<feature type="domain" description="ABC transporter" evidence="7">
    <location>
        <begin position="12"/>
        <end position="242"/>
    </location>
</feature>
<feature type="transmembrane region" description="Helical" evidence="6">
    <location>
        <begin position="85"/>
        <end position="105"/>
    </location>
</feature>
<dbReference type="SUPFAM" id="SSF52540">
    <property type="entry name" value="P-loop containing nucleoside triphosphate hydrolases"/>
    <property type="match status" value="1"/>
</dbReference>
<evidence type="ECO:0000256" key="1">
    <source>
        <dbReference type="ARBA" id="ARBA00022448"/>
    </source>
</evidence>
<dbReference type="SMART" id="SM00382">
    <property type="entry name" value="AAA"/>
    <property type="match status" value="1"/>
</dbReference>
<comment type="function">
    <text evidence="5">Part of the ABC transporter complex HmuTUV involved in hemin import. Responsible for energy coupling to the transport system.</text>
</comment>
<evidence type="ECO:0000256" key="2">
    <source>
        <dbReference type="ARBA" id="ARBA00022741"/>
    </source>
</evidence>
<comment type="caution">
    <text evidence="8">The sequence shown here is derived from an EMBL/GenBank/DDBJ whole genome shotgun (WGS) entry which is preliminary data.</text>
</comment>
<evidence type="ECO:0000256" key="6">
    <source>
        <dbReference type="SAM" id="Phobius"/>
    </source>
</evidence>
<dbReference type="PANTHER" id="PTHR42794">
    <property type="entry name" value="HEMIN IMPORT ATP-BINDING PROTEIN HMUV"/>
    <property type="match status" value="1"/>
</dbReference>
<sequence>MPRADTRGEIGIRVEGLRFSRGAFSLEVPWLEVSPGEKVAIMGENGSGKTTLLTLIGGFLSPDDGCVEMGGEDLVRLSPRQRARILAFLPQVTSVVFPFTVYQLVLMGRYPHLVGRKPGPGDVQTTLKTMRMLGLEDMSDRRYLSLSGGEQRRVMLAKVLNQGTPVILLDEPVAMLDARHSLTALTLLSCWEGTVVAVVHDINLALPHFRRFLFMREGQILYDVYKEDVNSEILSEVYDVRAYKCWAFGFSLPGEDRPVLPCSRHL</sequence>
<gene>
    <name evidence="8" type="ORF">ENF32_02275</name>
</gene>
<dbReference type="InterPro" id="IPR017871">
    <property type="entry name" value="ABC_transporter-like_CS"/>
</dbReference>
<keyword evidence="2" id="KW-0547">Nucleotide-binding</keyword>
<dbReference type="Pfam" id="PF00005">
    <property type="entry name" value="ABC_tran"/>
    <property type="match status" value="1"/>
</dbReference>